<keyword evidence="2" id="KW-0812">Transmembrane</keyword>
<feature type="region of interest" description="Disordered" evidence="1">
    <location>
        <begin position="364"/>
        <end position="386"/>
    </location>
</feature>
<dbReference type="HOGENOM" id="CLU_658436_0_0_11"/>
<evidence type="ECO:0000313" key="3">
    <source>
        <dbReference type="EMBL" id="BAC17431.1"/>
    </source>
</evidence>
<dbReference type="STRING" id="196164.gene:10741023"/>
<dbReference type="Gene3D" id="3.40.33.10">
    <property type="entry name" value="CAP"/>
    <property type="match status" value="1"/>
</dbReference>
<evidence type="ECO:0000256" key="1">
    <source>
        <dbReference type="SAM" id="MobiDB-lite"/>
    </source>
</evidence>
<feature type="region of interest" description="Disordered" evidence="1">
    <location>
        <begin position="1"/>
        <end position="22"/>
    </location>
</feature>
<sequence>MPHRLPLSGVRGDRRPRASPTIPHPHWVSTFAPILCPGSTRDSIAPVNIRSPLLILTAPIAVAAVSAIPVEAAPVVAPVVAPSKSLDVALGPGVEVITTVELSQSEIREISLPYLRQVRATMYDNNVPFDGRPLREAVTARGLTRDQYVHDLLWSGDMERIAVQRAVEEKYSGRISHDRANNTGAFTATLPGGVRSYAENLCQGHITLQRCLEALTYGEERHLRRSNGMANSDSGHLYNILNPRNSYVGVGAVDRFYVTHHSPVPSSTQPLADGATVLSLAIPENDILRDFSLMPYRSRLAPGESTDVIMHNGDGFDLPGTLSSGDNSVATTSGATGDTTITALALGKTTITFLSQDARHTDSTSITVAEPNSVSSPGSSAESSSGSNPVVAIIIAILATLGISAGLLGVTAVPGVF</sequence>
<accession>Q8FRY7</accession>
<feature type="compositionally biased region" description="Low complexity" evidence="1">
    <location>
        <begin position="369"/>
        <end position="386"/>
    </location>
</feature>
<keyword evidence="4" id="KW-1185">Reference proteome</keyword>
<organism evidence="3 4">
    <name type="scientific">Corynebacterium efficiens (strain DSM 44549 / YS-314 / AJ 12310 / JCM 11189 / NBRC 100395)</name>
    <dbReference type="NCBI Taxonomy" id="196164"/>
    <lineage>
        <taxon>Bacteria</taxon>
        <taxon>Bacillati</taxon>
        <taxon>Actinomycetota</taxon>
        <taxon>Actinomycetes</taxon>
        <taxon>Mycobacteriales</taxon>
        <taxon>Corynebacteriaceae</taxon>
        <taxon>Corynebacterium</taxon>
    </lineage>
</organism>
<feature type="transmembrane region" description="Helical" evidence="2">
    <location>
        <begin position="390"/>
        <end position="413"/>
    </location>
</feature>
<evidence type="ECO:0008006" key="5">
    <source>
        <dbReference type="Google" id="ProtNLM"/>
    </source>
</evidence>
<protein>
    <recommendedName>
        <fullName evidence="5">SCP domain-containing protein</fullName>
    </recommendedName>
</protein>
<dbReference type="SUPFAM" id="SSF55797">
    <property type="entry name" value="PR-1-like"/>
    <property type="match status" value="1"/>
</dbReference>
<evidence type="ECO:0000256" key="2">
    <source>
        <dbReference type="SAM" id="Phobius"/>
    </source>
</evidence>
<evidence type="ECO:0000313" key="4">
    <source>
        <dbReference type="Proteomes" id="UP000001409"/>
    </source>
</evidence>
<keyword evidence="2" id="KW-1133">Transmembrane helix</keyword>
<dbReference type="Proteomes" id="UP000001409">
    <property type="component" value="Chromosome"/>
</dbReference>
<keyword evidence="2" id="KW-0472">Membrane</keyword>
<dbReference type="InterPro" id="IPR035940">
    <property type="entry name" value="CAP_sf"/>
</dbReference>
<proteinExistence type="predicted"/>
<reference evidence="3 4" key="1">
    <citation type="journal article" date="2003" name="Genome Res.">
        <title>Comparative complete genome sequence analysis of the amino acid replacements responsible for the thermostability of Corynebacterium efficiens.</title>
        <authorList>
            <person name="Nishio Y."/>
            <person name="Nakamura Y."/>
            <person name="Kawarabayasi Y."/>
            <person name="Usuda Y."/>
            <person name="Kimura E."/>
            <person name="Sugimoto S."/>
            <person name="Matsui K."/>
            <person name="Yamagishi A."/>
            <person name="Kikuchi H."/>
            <person name="Ikeo K."/>
            <person name="Gojobori T."/>
        </authorList>
    </citation>
    <scope>NUCLEOTIDE SEQUENCE [LARGE SCALE GENOMIC DNA]</scope>
    <source>
        <strain evidence="4">DSM 44549 / YS-314 / AJ 12310 / JCM 11189 / NBRC 100395</strain>
    </source>
</reference>
<dbReference type="Gene3D" id="2.60.40.1080">
    <property type="match status" value="1"/>
</dbReference>
<dbReference type="EMBL" id="BA000035">
    <property type="protein sequence ID" value="BAC17431.1"/>
    <property type="molecule type" value="Genomic_DNA"/>
</dbReference>
<dbReference type="KEGG" id="cef:CE0621"/>
<dbReference type="AlphaFoldDB" id="Q8FRY7"/>
<name>Q8FRY7_COREF</name>